<feature type="signal peptide" evidence="4">
    <location>
        <begin position="1"/>
        <end position="28"/>
    </location>
</feature>
<reference evidence="7" key="1">
    <citation type="submission" date="2015-07" db="EMBL/GenBank/DDBJ databases">
        <title>Draft Genome Sequence of Roseovarius tolerans EL-164, a producer of N-Acylated Alanine Methyl Esters (NAMEs).</title>
        <authorList>
            <person name="Voget S."/>
            <person name="Bruns H."/>
            <person name="Wagner-Doebler I."/>
            <person name="Schulz S."/>
            <person name="Daniel R."/>
        </authorList>
    </citation>
    <scope>NUCLEOTIDE SEQUENCE [LARGE SCALE GENOMIC DNA]</scope>
    <source>
        <strain evidence="7">EL-164</strain>
    </source>
</reference>
<gene>
    <name evidence="6" type="primary">tamA</name>
    <name evidence="6" type="ORF">ROTO_06810</name>
</gene>
<dbReference type="Pfam" id="PF01103">
    <property type="entry name" value="Omp85"/>
    <property type="match status" value="1"/>
</dbReference>
<dbReference type="Proteomes" id="UP000037046">
    <property type="component" value="Unassembled WGS sequence"/>
</dbReference>
<protein>
    <submittedName>
        <fullName evidence="6">Translocation and assembly module TamA</fullName>
    </submittedName>
</protein>
<evidence type="ECO:0000313" key="7">
    <source>
        <dbReference type="Proteomes" id="UP000037046"/>
    </source>
</evidence>
<dbReference type="PANTHER" id="PTHR12815">
    <property type="entry name" value="SORTING AND ASSEMBLY MACHINERY SAMM50 PROTEIN FAMILY MEMBER"/>
    <property type="match status" value="1"/>
</dbReference>
<evidence type="ECO:0000259" key="5">
    <source>
        <dbReference type="Pfam" id="PF01103"/>
    </source>
</evidence>
<evidence type="ECO:0000256" key="2">
    <source>
        <dbReference type="ARBA" id="ARBA00022452"/>
    </source>
</evidence>
<keyword evidence="3" id="KW-0472">Membrane</keyword>
<comment type="caution">
    <text evidence="6">The sequence shown here is derived from an EMBL/GenBank/DDBJ whole genome shotgun (WGS) entry which is preliminary data.</text>
</comment>
<evidence type="ECO:0000256" key="4">
    <source>
        <dbReference type="SAM" id="SignalP"/>
    </source>
</evidence>
<dbReference type="AlphaFoldDB" id="A0A0L6CYN7"/>
<dbReference type="EMBL" id="LGVV01000005">
    <property type="protein sequence ID" value="KNX42831.1"/>
    <property type="molecule type" value="Genomic_DNA"/>
</dbReference>
<keyword evidence="2" id="KW-0812">Transmembrane</keyword>
<organism evidence="6 7">
    <name type="scientific">Roseovarius tolerans</name>
    <dbReference type="NCBI Taxonomy" id="74031"/>
    <lineage>
        <taxon>Bacteria</taxon>
        <taxon>Pseudomonadati</taxon>
        <taxon>Pseudomonadota</taxon>
        <taxon>Alphaproteobacteria</taxon>
        <taxon>Rhodobacterales</taxon>
        <taxon>Roseobacteraceae</taxon>
        <taxon>Roseovarius</taxon>
    </lineage>
</organism>
<proteinExistence type="predicted"/>
<dbReference type="STRING" id="74031.SAMN04488077_102261"/>
<dbReference type="InterPro" id="IPR039910">
    <property type="entry name" value="D15-like"/>
</dbReference>
<sequence>MRDVKKFCFPKAALVAIALGFGTAPAVALDFGFAAPGAPDSFGARLRDASLSLSTAQAEGSTAQDLLAAAQADYGRLTGVLYAAGYYSGVVRIRVNGQEAASIPPLRAPDQIDRIDIIVERGPSFTFNRARVAPLTPGTKLPEGFATGQPAKGQLIGDATRTSITAWRDAGHAKADVDAQTVIADHATQSLDADITLDPGPRLRFGTLRIEEDARPSRVREARIREIAGLPTGRVYSPAERERAANRLRRTGAFRSVVMRDADTPNPDGTLDMRTQVVDAKPRRIGVGAELSSLEGITLSGFWLHRNLLGGAERLRLDAMIGGIGGDSGGEDFRLGARLDRPATFTPDTGAFLLANIEDNNEPDYSERKAEIGGGLTHIFSDQLTGEAGITYRYSEITDDLGNRELQHLLFPLRATWDRRDDPLNPTSGLYLDVSLTPFIGLDDDGGAGTRLYVDLREHVSFGENDRFTLAGRAQLGSVTGADIEDVPADMLFYSGGAGTVRGQRYQSLGVDLSPTVTIGGRSFLGFSGEVRTMVSDSIQAVVFADTGFIGQDAFGTGRGEWHSGAGIGARYFTAVGPIRVDLATPIGENAGENIELYIGIGQAF</sequence>
<dbReference type="PATRIC" id="fig|74031.6.peg.700"/>
<comment type="subcellular location">
    <subcellularLocation>
        <location evidence="1">Membrane</location>
    </subcellularLocation>
</comment>
<evidence type="ECO:0000313" key="6">
    <source>
        <dbReference type="EMBL" id="KNX42831.1"/>
    </source>
</evidence>
<dbReference type="Gene3D" id="2.40.160.50">
    <property type="entry name" value="membrane protein fhac: a member of the omp85/tpsb transporter family"/>
    <property type="match status" value="1"/>
</dbReference>
<dbReference type="OrthoDB" id="9769707at2"/>
<dbReference type="Gene3D" id="3.10.20.310">
    <property type="entry name" value="membrane protein fhac"/>
    <property type="match status" value="1"/>
</dbReference>
<name>A0A0L6CYN7_9RHOB</name>
<dbReference type="RefSeq" id="WP_050661618.1">
    <property type="nucleotide sequence ID" value="NZ_CP118494.1"/>
</dbReference>
<evidence type="ECO:0000256" key="3">
    <source>
        <dbReference type="ARBA" id="ARBA00023136"/>
    </source>
</evidence>
<keyword evidence="2" id="KW-1134">Transmembrane beta strand</keyword>
<feature type="chain" id="PRO_5005563271" evidence="4">
    <location>
        <begin position="29"/>
        <end position="605"/>
    </location>
</feature>
<evidence type="ECO:0000256" key="1">
    <source>
        <dbReference type="ARBA" id="ARBA00004370"/>
    </source>
</evidence>
<dbReference type="GO" id="GO:0019867">
    <property type="term" value="C:outer membrane"/>
    <property type="evidence" value="ECO:0007669"/>
    <property type="project" value="InterPro"/>
</dbReference>
<feature type="domain" description="Bacterial surface antigen (D15)" evidence="5">
    <location>
        <begin position="307"/>
        <end position="605"/>
    </location>
</feature>
<keyword evidence="4" id="KW-0732">Signal</keyword>
<dbReference type="PANTHER" id="PTHR12815:SF42">
    <property type="entry name" value="BACTERIAL SURFACE ANTIGEN (D15) DOMAIN-CONTAINING PROTEIN"/>
    <property type="match status" value="1"/>
</dbReference>
<accession>A0A0L6CYN7</accession>
<dbReference type="InterPro" id="IPR000184">
    <property type="entry name" value="Bac_surfAg_D15"/>
</dbReference>
<keyword evidence="7" id="KW-1185">Reference proteome</keyword>